<evidence type="ECO:0000313" key="1">
    <source>
        <dbReference type="EMBL" id="JAE25847.1"/>
    </source>
</evidence>
<proteinExistence type="predicted"/>
<dbReference type="AlphaFoldDB" id="A0A0A9GMY2"/>
<reference evidence="1" key="1">
    <citation type="submission" date="2014-09" db="EMBL/GenBank/DDBJ databases">
        <authorList>
            <person name="Magalhaes I.L.F."/>
            <person name="Oliveira U."/>
            <person name="Santos F.R."/>
            <person name="Vidigal T.H.D.A."/>
            <person name="Brescovit A.D."/>
            <person name="Santos A.J."/>
        </authorList>
    </citation>
    <scope>NUCLEOTIDE SEQUENCE</scope>
    <source>
        <tissue evidence="1">Shoot tissue taken approximately 20 cm above the soil surface</tissue>
    </source>
</reference>
<sequence>MFILVVIMQIPCSMNIKYSSIPAPQMWSVPPLLKPWQWERSSYVLITLQMSSSSSSLTAVSITTMKSLYN</sequence>
<protein>
    <submittedName>
        <fullName evidence="1">DGD2</fullName>
    </submittedName>
</protein>
<accession>A0A0A9GMY2</accession>
<dbReference type="EMBL" id="GBRH01172049">
    <property type="protein sequence ID" value="JAE25847.1"/>
    <property type="molecule type" value="Transcribed_RNA"/>
</dbReference>
<organism evidence="1">
    <name type="scientific">Arundo donax</name>
    <name type="common">Giant reed</name>
    <name type="synonym">Donax arundinaceus</name>
    <dbReference type="NCBI Taxonomy" id="35708"/>
    <lineage>
        <taxon>Eukaryota</taxon>
        <taxon>Viridiplantae</taxon>
        <taxon>Streptophyta</taxon>
        <taxon>Embryophyta</taxon>
        <taxon>Tracheophyta</taxon>
        <taxon>Spermatophyta</taxon>
        <taxon>Magnoliopsida</taxon>
        <taxon>Liliopsida</taxon>
        <taxon>Poales</taxon>
        <taxon>Poaceae</taxon>
        <taxon>PACMAD clade</taxon>
        <taxon>Arundinoideae</taxon>
        <taxon>Arundineae</taxon>
        <taxon>Arundo</taxon>
    </lineage>
</organism>
<reference evidence="1" key="2">
    <citation type="journal article" date="2015" name="Data Brief">
        <title>Shoot transcriptome of the giant reed, Arundo donax.</title>
        <authorList>
            <person name="Barrero R.A."/>
            <person name="Guerrero F.D."/>
            <person name="Moolhuijzen P."/>
            <person name="Goolsby J.A."/>
            <person name="Tidwell J."/>
            <person name="Bellgard S.E."/>
            <person name="Bellgard M.I."/>
        </authorList>
    </citation>
    <scope>NUCLEOTIDE SEQUENCE</scope>
    <source>
        <tissue evidence="1">Shoot tissue taken approximately 20 cm above the soil surface</tissue>
    </source>
</reference>
<name>A0A0A9GMY2_ARUDO</name>